<dbReference type="Pfam" id="PF18566">
    <property type="entry name" value="Ldi"/>
    <property type="match status" value="1"/>
</dbReference>
<dbReference type="EMBL" id="ML738667">
    <property type="protein sequence ID" value="KAE8159826.1"/>
    <property type="molecule type" value="Genomic_DNA"/>
</dbReference>
<dbReference type="AlphaFoldDB" id="A0A5N6UMQ1"/>
<keyword evidence="3" id="KW-1185">Reference proteome</keyword>
<dbReference type="InterPro" id="IPR041411">
    <property type="entry name" value="Ldi"/>
</dbReference>
<name>A0A5N6UMQ1_ASPTM</name>
<gene>
    <name evidence="2" type="ORF">BDV40DRAFT_290574</name>
</gene>
<evidence type="ECO:0000313" key="3">
    <source>
        <dbReference type="Proteomes" id="UP000326950"/>
    </source>
</evidence>
<evidence type="ECO:0000259" key="1">
    <source>
        <dbReference type="Pfam" id="PF18566"/>
    </source>
</evidence>
<protein>
    <recommendedName>
        <fullName evidence="1">Linalool dehydratase/isomerase domain-containing protein</fullName>
    </recommendedName>
</protein>
<dbReference type="Proteomes" id="UP000326950">
    <property type="component" value="Unassembled WGS sequence"/>
</dbReference>
<accession>A0A5N6UMQ1</accession>
<reference evidence="2 3" key="1">
    <citation type="submission" date="2019-04" db="EMBL/GenBank/DDBJ databases">
        <title>Friends and foes A comparative genomics study of 23 Aspergillus species from section Flavi.</title>
        <authorList>
            <consortium name="DOE Joint Genome Institute"/>
            <person name="Kjaerbolling I."/>
            <person name="Vesth T."/>
            <person name="Frisvad J.C."/>
            <person name="Nybo J.L."/>
            <person name="Theobald S."/>
            <person name="Kildgaard S."/>
            <person name="Isbrandt T."/>
            <person name="Kuo A."/>
            <person name="Sato A."/>
            <person name="Lyhne E.K."/>
            <person name="Kogle M.E."/>
            <person name="Wiebenga A."/>
            <person name="Kun R.S."/>
            <person name="Lubbers R.J."/>
            <person name="Makela M.R."/>
            <person name="Barry K."/>
            <person name="Chovatia M."/>
            <person name="Clum A."/>
            <person name="Daum C."/>
            <person name="Haridas S."/>
            <person name="He G."/>
            <person name="LaButti K."/>
            <person name="Lipzen A."/>
            <person name="Mondo S."/>
            <person name="Riley R."/>
            <person name="Salamov A."/>
            <person name="Simmons B.A."/>
            <person name="Magnuson J.K."/>
            <person name="Henrissat B."/>
            <person name="Mortensen U.H."/>
            <person name="Larsen T.O."/>
            <person name="Devries R.P."/>
            <person name="Grigoriev I.V."/>
            <person name="Machida M."/>
            <person name="Baker S.E."/>
            <person name="Andersen M.R."/>
        </authorList>
    </citation>
    <scope>NUCLEOTIDE SEQUENCE [LARGE SCALE GENOMIC DNA]</scope>
    <source>
        <strain evidence="2 3">CBS 117626</strain>
    </source>
</reference>
<proteinExistence type="predicted"/>
<organism evidence="2 3">
    <name type="scientific">Aspergillus tamarii</name>
    <dbReference type="NCBI Taxonomy" id="41984"/>
    <lineage>
        <taxon>Eukaryota</taxon>
        <taxon>Fungi</taxon>
        <taxon>Dikarya</taxon>
        <taxon>Ascomycota</taxon>
        <taxon>Pezizomycotina</taxon>
        <taxon>Eurotiomycetes</taxon>
        <taxon>Eurotiomycetidae</taxon>
        <taxon>Eurotiales</taxon>
        <taxon>Aspergillaceae</taxon>
        <taxon>Aspergillus</taxon>
        <taxon>Aspergillus subgen. Circumdati</taxon>
    </lineage>
</organism>
<evidence type="ECO:0000313" key="2">
    <source>
        <dbReference type="EMBL" id="KAE8159826.1"/>
    </source>
</evidence>
<sequence>MATITDMKQNVLLSALSAQPVPGLDISKYPKLSREQAGHIRHIHNLAPQPDGSWHHMGSLEPMQGFLDAYPHYHRLPALRGTFKPLIRQLIHKMLRREVWGYWFNTSYSGVATDPGLEELRKPWADSVVREDIMYSGHLLLMTSLYAMLFNDNEFEKPDSLVFDWDPLFLGLGPERFSYDNRSLQKAILAEMERNNCVGVCCEPNAVFVVCNQFPIIAMRYNDVRDGTNIVSGVLEKYKAAWDAKGMVQPDGLFVDWLLVKQQLSWPPLIQFGAGPPREIGFTAWAGAYMHAWNYDINNEIRLRPLPVANAFRHLVTDRSLPADSEDTLITAIEASKTLPLFPIRFNSPTFGCVAQWLSELGKKDELDGLLLQADRDLNPTWENVGRFYPRNDVQDPATEARWTHMDPFSGNAGIGYARLNVPEGQRIMWENPWTRETWDGSVVGLRPVARNLAPGKWAVYVNGSLREIEEVGDGSNMEIEVRVGGEEADVVFIKL</sequence>
<feature type="domain" description="Linalool dehydratase/isomerase" evidence="1">
    <location>
        <begin position="69"/>
        <end position="393"/>
    </location>
</feature>
<dbReference type="OrthoDB" id="9979195at2759"/>